<proteinExistence type="inferred from homology"/>
<dbReference type="Pfam" id="PF01628">
    <property type="entry name" value="HrcA"/>
    <property type="match status" value="1"/>
</dbReference>
<dbReference type="PANTHER" id="PTHR34824">
    <property type="entry name" value="HEAT-INDUCIBLE TRANSCRIPTION REPRESSOR HRCA"/>
    <property type="match status" value="1"/>
</dbReference>
<dbReference type="EMBL" id="CP038141">
    <property type="protein sequence ID" value="QDH16721.1"/>
    <property type="molecule type" value="Genomic_DNA"/>
</dbReference>
<evidence type="ECO:0000256" key="4">
    <source>
        <dbReference type="ARBA" id="ARBA00023163"/>
    </source>
</evidence>
<keyword evidence="3 5" id="KW-0346">Stress response</keyword>
<dbReference type="Gene3D" id="1.10.10.10">
    <property type="entry name" value="Winged helix-like DNA-binding domain superfamily/Winged helix DNA-binding domain"/>
    <property type="match status" value="1"/>
</dbReference>
<evidence type="ECO:0000256" key="1">
    <source>
        <dbReference type="ARBA" id="ARBA00022491"/>
    </source>
</evidence>
<dbReference type="Gene3D" id="3.30.450.40">
    <property type="match status" value="1"/>
</dbReference>
<dbReference type="HAMAP" id="MF_00081">
    <property type="entry name" value="HrcA"/>
    <property type="match status" value="1"/>
</dbReference>
<dbReference type="AlphaFoldDB" id="A0A4Y6UK01"/>
<dbReference type="GO" id="GO:0003677">
    <property type="term" value="F:DNA binding"/>
    <property type="evidence" value="ECO:0007669"/>
    <property type="project" value="InterPro"/>
</dbReference>
<dbReference type="InterPro" id="IPR036388">
    <property type="entry name" value="WH-like_DNA-bd_sf"/>
</dbReference>
<evidence type="ECO:0000256" key="2">
    <source>
        <dbReference type="ARBA" id="ARBA00023015"/>
    </source>
</evidence>
<dbReference type="Gene3D" id="3.30.390.60">
    <property type="entry name" value="Heat-inducible transcription repressor hrca homolog, domain 3"/>
    <property type="match status" value="1"/>
</dbReference>
<comment type="similarity">
    <text evidence="5">Belongs to the HrcA family.</text>
</comment>
<sequence>MNKSDSYFFGKKSSFLSGLREREAAILREIVEEYVETGEPVGSQTVSQRLQPALSSATIRNVMADLARAGLLFSPHVSAGRLPTEKGLKLFVDGLLQFGSLKEEDKEHINTRLDVHGRSYKETFAEVSSVLSSLSSAAGLVLAPKFEATLKHIEFVLLGANRGLVILVSSNGQVENRIIELPIGVPPSALIEAGNYLNARLGDLTLASLRERIGGELEENRHEIDVLAAHVIERGLATWDAQAGTLFVRGQGNLLSDITEIERLTAIQMLFEQLETQEMMLQLLQLTEESEGVRIYVGRESGLFGMSGLSMIVAPARNEAQKIVGALGVIGPTRLNYGRIVPVVDYTAKMMGRLFS</sequence>
<organism evidence="7 8">
    <name type="scientific">Swingsia samuiensis</name>
    <dbReference type="NCBI Taxonomy" id="1293412"/>
    <lineage>
        <taxon>Bacteria</taxon>
        <taxon>Pseudomonadati</taxon>
        <taxon>Pseudomonadota</taxon>
        <taxon>Alphaproteobacteria</taxon>
        <taxon>Acetobacterales</taxon>
        <taxon>Acetobacteraceae</taxon>
        <taxon>Swingsia</taxon>
    </lineage>
</organism>
<feature type="domain" description="Heat-inducible transcription repressor HrcA C-terminal" evidence="6">
    <location>
        <begin position="122"/>
        <end position="341"/>
    </location>
</feature>
<gene>
    <name evidence="5 7" type="primary">hrcA</name>
    <name evidence="7" type="ORF">E3D00_03415</name>
</gene>
<comment type="function">
    <text evidence="5">Negative regulator of class I heat shock genes (grpE-dnaK-dnaJ and groELS operons). Prevents heat-shock induction of these operons.</text>
</comment>
<dbReference type="NCBIfam" id="TIGR00331">
    <property type="entry name" value="hrcA"/>
    <property type="match status" value="1"/>
</dbReference>
<dbReference type="PIRSF" id="PIRSF005485">
    <property type="entry name" value="HrcA"/>
    <property type="match status" value="1"/>
</dbReference>
<keyword evidence="8" id="KW-1185">Reference proteome</keyword>
<accession>A0A4Y6UK01</accession>
<dbReference type="SUPFAM" id="SSF46785">
    <property type="entry name" value="Winged helix' DNA-binding domain"/>
    <property type="match status" value="1"/>
</dbReference>
<evidence type="ECO:0000313" key="7">
    <source>
        <dbReference type="EMBL" id="QDH16721.1"/>
    </source>
</evidence>
<evidence type="ECO:0000259" key="6">
    <source>
        <dbReference type="Pfam" id="PF01628"/>
    </source>
</evidence>
<dbReference type="KEGG" id="ssam:E3D00_03415"/>
<name>A0A4Y6UK01_9PROT</name>
<dbReference type="InterPro" id="IPR021153">
    <property type="entry name" value="HrcA_C"/>
</dbReference>
<evidence type="ECO:0000256" key="3">
    <source>
        <dbReference type="ARBA" id="ARBA00023016"/>
    </source>
</evidence>
<dbReference type="GO" id="GO:0045892">
    <property type="term" value="P:negative regulation of DNA-templated transcription"/>
    <property type="evidence" value="ECO:0007669"/>
    <property type="project" value="UniProtKB-UniRule"/>
</dbReference>
<protein>
    <recommendedName>
        <fullName evidence="5">Heat-inducible transcription repressor HrcA</fullName>
    </recommendedName>
</protein>
<evidence type="ECO:0000313" key="8">
    <source>
        <dbReference type="Proteomes" id="UP000316313"/>
    </source>
</evidence>
<dbReference type="Proteomes" id="UP000316313">
    <property type="component" value="Chromosome"/>
</dbReference>
<keyword evidence="2 5" id="KW-0805">Transcription regulation</keyword>
<dbReference type="PANTHER" id="PTHR34824:SF1">
    <property type="entry name" value="HEAT-INDUCIBLE TRANSCRIPTION REPRESSOR HRCA"/>
    <property type="match status" value="1"/>
</dbReference>
<dbReference type="RefSeq" id="WP_141459950.1">
    <property type="nucleotide sequence ID" value="NZ_CP038141.1"/>
</dbReference>
<dbReference type="SUPFAM" id="SSF55781">
    <property type="entry name" value="GAF domain-like"/>
    <property type="match status" value="1"/>
</dbReference>
<keyword evidence="4 5" id="KW-0804">Transcription</keyword>
<reference evidence="7 8" key="1">
    <citation type="submission" date="2019-03" db="EMBL/GenBank/DDBJ databases">
        <title>The complete genome sequence of Swingsia samuiensis NBRC107927(T).</title>
        <authorList>
            <person name="Chua K.-O."/>
            <person name="Chan K.-G."/>
            <person name="See-Too W.-S."/>
        </authorList>
    </citation>
    <scope>NUCLEOTIDE SEQUENCE [LARGE SCALE GENOMIC DNA]</scope>
    <source>
        <strain evidence="7 8">AH83</strain>
    </source>
</reference>
<evidence type="ECO:0000256" key="5">
    <source>
        <dbReference type="HAMAP-Rule" id="MF_00081"/>
    </source>
</evidence>
<dbReference type="InterPro" id="IPR002571">
    <property type="entry name" value="HrcA"/>
</dbReference>
<keyword evidence="1 5" id="KW-0678">Repressor</keyword>
<dbReference type="OrthoDB" id="9783139at2"/>
<dbReference type="InterPro" id="IPR029016">
    <property type="entry name" value="GAF-like_dom_sf"/>
</dbReference>
<dbReference type="InterPro" id="IPR036390">
    <property type="entry name" value="WH_DNA-bd_sf"/>
</dbReference>
<dbReference type="InterPro" id="IPR023120">
    <property type="entry name" value="WHTH_transcript_rep_HrcA_IDD"/>
</dbReference>